<evidence type="ECO:0000256" key="2">
    <source>
        <dbReference type="ARBA" id="ARBA00010982"/>
    </source>
</evidence>
<dbReference type="InterPro" id="IPR020616">
    <property type="entry name" value="Thiolase_N"/>
</dbReference>
<gene>
    <name evidence="10" type="ORF">AYW79_00440</name>
</gene>
<dbReference type="PIRSF" id="PIRSF000429">
    <property type="entry name" value="Ac-CoA_Ac_transf"/>
    <property type="match status" value="1"/>
</dbReference>
<dbReference type="NCBIfam" id="TIGR01930">
    <property type="entry name" value="AcCoA-C-Actrans"/>
    <property type="match status" value="1"/>
</dbReference>
<dbReference type="PROSITE" id="PS00099">
    <property type="entry name" value="THIOLASE_3"/>
    <property type="match status" value="1"/>
</dbReference>
<dbReference type="PROSITE" id="PS00098">
    <property type="entry name" value="THIOLASE_1"/>
    <property type="match status" value="1"/>
</dbReference>
<dbReference type="InterPro" id="IPR002155">
    <property type="entry name" value="Thiolase"/>
</dbReference>
<dbReference type="GO" id="GO:0005737">
    <property type="term" value="C:cytoplasm"/>
    <property type="evidence" value="ECO:0007669"/>
    <property type="project" value="UniProtKB-ARBA"/>
</dbReference>
<feature type="active site" description="Proton acceptor" evidence="6">
    <location>
        <position position="347"/>
    </location>
</feature>
<feature type="domain" description="Thiolase C-terminal" evidence="9">
    <location>
        <begin position="269"/>
        <end position="390"/>
    </location>
</feature>
<dbReference type="Gene3D" id="3.40.47.10">
    <property type="match status" value="1"/>
</dbReference>
<dbReference type="SUPFAM" id="SSF53901">
    <property type="entry name" value="Thiolase-like"/>
    <property type="match status" value="2"/>
</dbReference>
<dbReference type="GO" id="GO:0006635">
    <property type="term" value="P:fatty acid beta-oxidation"/>
    <property type="evidence" value="ECO:0007669"/>
    <property type="project" value="TreeGrafter"/>
</dbReference>
<dbReference type="AlphaFoldDB" id="A0A853KE45"/>
<dbReference type="PANTHER" id="PTHR43853:SF21">
    <property type="entry name" value="STEROID 3-KETOACYL-COA THIOLASE"/>
    <property type="match status" value="1"/>
</dbReference>
<dbReference type="EC" id="2.3.1.16" evidence="5"/>
<dbReference type="InterPro" id="IPR050215">
    <property type="entry name" value="Thiolase-like_sf_Thiolase"/>
</dbReference>
<keyword evidence="3 7" id="KW-0808">Transferase</keyword>
<dbReference type="EMBL" id="LSUQ01000001">
    <property type="protein sequence ID" value="OAG95415.1"/>
    <property type="molecule type" value="Genomic_DNA"/>
</dbReference>
<sequence length="391" mass="40945">MNEAVIVAGARSAIGRSGRGSLRHTRPDEFGSAVLKEMLSRVAFDPAEIEDIILGCATPEAEQGMNMARIVGLRAGLPTNVAGMTINRFCSSGLQSIALAAQGILAGTYDAVVAGGVESMSRLPMGGYNLSPNPYLAENFPDAYISMGHTAEEVARRFGVSREDQDAFALRSHRLAAAANDEGKLDAQIVPLQVSVQETDEDGRTATRSFTFSRDEGIRRETTLDALAKLKPAFSLNGSVTAGNSSQTSDGAAAVLMMSAKRAAREGLNPIGVFRSFAVAGVDPDIMGVGPVAAVPKALEKAGLSLAEIDLIELNEAFAAQAVQVIRALGMNEEIVNVNGGAIAIGHPLGCTGTRQTVDLLEELKRQKKRYGLVTMCIGGGMGAAGVIERV</sequence>
<dbReference type="RefSeq" id="WP_067560460.1">
    <property type="nucleotide sequence ID" value="NZ_LSUQ01000001.1"/>
</dbReference>
<comment type="pathway">
    <text evidence="1">Lipid metabolism.</text>
</comment>
<feature type="active site" description="Acyl-thioester intermediate" evidence="6">
    <location>
        <position position="90"/>
    </location>
</feature>
<comment type="similarity">
    <text evidence="2 7">Belongs to the thiolase-like superfamily. Thiolase family.</text>
</comment>
<evidence type="ECO:0000256" key="3">
    <source>
        <dbReference type="ARBA" id="ARBA00022679"/>
    </source>
</evidence>
<evidence type="ECO:0000313" key="11">
    <source>
        <dbReference type="Proteomes" id="UP000077421"/>
    </source>
</evidence>
<evidence type="ECO:0000256" key="1">
    <source>
        <dbReference type="ARBA" id="ARBA00005189"/>
    </source>
</evidence>
<evidence type="ECO:0000256" key="6">
    <source>
        <dbReference type="PIRSR" id="PIRSR000429-1"/>
    </source>
</evidence>
<evidence type="ECO:0000256" key="7">
    <source>
        <dbReference type="RuleBase" id="RU003557"/>
    </source>
</evidence>
<dbReference type="InterPro" id="IPR016039">
    <property type="entry name" value="Thiolase-like"/>
</dbReference>
<dbReference type="InterPro" id="IPR020617">
    <property type="entry name" value="Thiolase_C"/>
</dbReference>
<dbReference type="OrthoDB" id="2379477at2"/>
<dbReference type="InterPro" id="IPR020613">
    <property type="entry name" value="Thiolase_CS"/>
</dbReference>
<comment type="caution">
    <text evidence="10">The sequence shown here is derived from an EMBL/GenBank/DDBJ whole genome shotgun (WGS) entry which is preliminary data.</text>
</comment>
<reference evidence="10 11" key="1">
    <citation type="submission" date="2016-02" db="EMBL/GenBank/DDBJ databases">
        <title>Draft genome sequence of Acidibacillus ferrooxidans SLC66.</title>
        <authorList>
            <person name="Oliveira G."/>
            <person name="Nancucheo I."/>
            <person name="Dall'Agnol H."/>
            <person name="Johnson B."/>
            <person name="Oliveira R."/>
            <person name="Nunes G.L."/>
            <person name="Tzotzos G."/>
            <person name="Orellana S.C."/>
            <person name="Salim A.C."/>
            <person name="Araujo F.M."/>
        </authorList>
    </citation>
    <scope>NUCLEOTIDE SEQUENCE [LARGE SCALE GENOMIC DNA]</scope>
    <source>
        <strain evidence="10 11">SLC66</strain>
    </source>
</reference>
<accession>A0A853KE45</accession>
<dbReference type="Pfam" id="PF02803">
    <property type="entry name" value="Thiolase_C"/>
    <property type="match status" value="1"/>
</dbReference>
<feature type="domain" description="Thiolase N-terminal" evidence="8">
    <location>
        <begin position="5"/>
        <end position="260"/>
    </location>
</feature>
<name>A0A853KE45_9BACL</name>
<evidence type="ECO:0000256" key="5">
    <source>
        <dbReference type="ARBA" id="ARBA00024073"/>
    </source>
</evidence>
<dbReference type="GO" id="GO:0003988">
    <property type="term" value="F:acetyl-CoA C-acyltransferase activity"/>
    <property type="evidence" value="ECO:0007669"/>
    <property type="project" value="UniProtKB-EC"/>
</dbReference>
<keyword evidence="4 7" id="KW-0012">Acyltransferase</keyword>
<feature type="active site" description="Proton acceptor" evidence="6">
    <location>
        <position position="377"/>
    </location>
</feature>
<dbReference type="Proteomes" id="UP000077421">
    <property type="component" value="Unassembled WGS sequence"/>
</dbReference>
<dbReference type="PANTHER" id="PTHR43853">
    <property type="entry name" value="3-KETOACYL-COA THIOLASE, PEROXISOMAL"/>
    <property type="match status" value="1"/>
</dbReference>
<evidence type="ECO:0000256" key="4">
    <source>
        <dbReference type="ARBA" id="ARBA00023315"/>
    </source>
</evidence>
<dbReference type="InterPro" id="IPR020610">
    <property type="entry name" value="Thiolase_AS"/>
</dbReference>
<dbReference type="FunFam" id="3.40.47.10:FF:000010">
    <property type="entry name" value="Acetyl-CoA acetyltransferase (Thiolase)"/>
    <property type="match status" value="1"/>
</dbReference>
<evidence type="ECO:0000313" key="10">
    <source>
        <dbReference type="EMBL" id="OAG95415.1"/>
    </source>
</evidence>
<evidence type="ECO:0000259" key="9">
    <source>
        <dbReference type="Pfam" id="PF02803"/>
    </source>
</evidence>
<dbReference type="InterPro" id="IPR020615">
    <property type="entry name" value="Thiolase_acyl_enz_int_AS"/>
</dbReference>
<dbReference type="PROSITE" id="PS00737">
    <property type="entry name" value="THIOLASE_2"/>
    <property type="match status" value="1"/>
</dbReference>
<organism evidence="10 11">
    <name type="scientific">Ferroacidibacillus organovorans</name>
    <dbReference type="NCBI Taxonomy" id="1765683"/>
    <lineage>
        <taxon>Bacteria</taxon>
        <taxon>Bacillati</taxon>
        <taxon>Bacillota</taxon>
        <taxon>Bacilli</taxon>
        <taxon>Bacillales</taxon>
        <taxon>Alicyclobacillaceae</taxon>
        <taxon>Ferroacidibacillus</taxon>
    </lineage>
</organism>
<evidence type="ECO:0000259" key="8">
    <source>
        <dbReference type="Pfam" id="PF00108"/>
    </source>
</evidence>
<dbReference type="Pfam" id="PF00108">
    <property type="entry name" value="Thiolase_N"/>
    <property type="match status" value="1"/>
</dbReference>
<proteinExistence type="inferred from homology"/>
<protein>
    <recommendedName>
        <fullName evidence="5">acetyl-CoA C-acyltransferase</fullName>
        <ecNumber evidence="5">2.3.1.16</ecNumber>
    </recommendedName>
</protein>
<dbReference type="CDD" id="cd00751">
    <property type="entry name" value="thiolase"/>
    <property type="match status" value="1"/>
</dbReference>
<dbReference type="GO" id="GO:0010124">
    <property type="term" value="P:phenylacetate catabolic process"/>
    <property type="evidence" value="ECO:0007669"/>
    <property type="project" value="TreeGrafter"/>
</dbReference>